<comment type="caution">
    <text evidence="1">The sequence shown here is derived from an EMBL/GenBank/DDBJ whole genome shotgun (WGS) entry which is preliminary data.</text>
</comment>
<gene>
    <name evidence="1" type="ORF">HAX54_007178</name>
</gene>
<proteinExistence type="predicted"/>
<reference evidence="1 2" key="1">
    <citation type="journal article" date="2021" name="BMC Genomics">
        <title>Datura genome reveals duplications of psychoactive alkaloid biosynthetic genes and high mutation rate following tissue culture.</title>
        <authorList>
            <person name="Rajewski A."/>
            <person name="Carter-House D."/>
            <person name="Stajich J."/>
            <person name="Litt A."/>
        </authorList>
    </citation>
    <scope>NUCLEOTIDE SEQUENCE [LARGE SCALE GENOMIC DNA]</scope>
    <source>
        <strain evidence="1">AR-01</strain>
    </source>
</reference>
<accession>A0ABS8TC64</accession>
<dbReference type="EMBL" id="JACEIK010001368">
    <property type="protein sequence ID" value="MCD7468743.1"/>
    <property type="molecule type" value="Genomic_DNA"/>
</dbReference>
<name>A0ABS8TC64_DATST</name>
<sequence>MRDSDIIGPILTHDQFCFEDQNTHHTTPSFTMLLALAVPNHEIIEPSNIQDADRVLRRSTRASKLE</sequence>
<evidence type="ECO:0000313" key="2">
    <source>
        <dbReference type="Proteomes" id="UP000823775"/>
    </source>
</evidence>
<feature type="non-terminal residue" evidence="1">
    <location>
        <position position="66"/>
    </location>
</feature>
<dbReference type="Proteomes" id="UP000823775">
    <property type="component" value="Unassembled WGS sequence"/>
</dbReference>
<organism evidence="1 2">
    <name type="scientific">Datura stramonium</name>
    <name type="common">Jimsonweed</name>
    <name type="synonym">Common thornapple</name>
    <dbReference type="NCBI Taxonomy" id="4076"/>
    <lineage>
        <taxon>Eukaryota</taxon>
        <taxon>Viridiplantae</taxon>
        <taxon>Streptophyta</taxon>
        <taxon>Embryophyta</taxon>
        <taxon>Tracheophyta</taxon>
        <taxon>Spermatophyta</taxon>
        <taxon>Magnoliopsida</taxon>
        <taxon>eudicotyledons</taxon>
        <taxon>Gunneridae</taxon>
        <taxon>Pentapetalae</taxon>
        <taxon>asterids</taxon>
        <taxon>lamiids</taxon>
        <taxon>Solanales</taxon>
        <taxon>Solanaceae</taxon>
        <taxon>Solanoideae</taxon>
        <taxon>Datureae</taxon>
        <taxon>Datura</taxon>
    </lineage>
</organism>
<evidence type="ECO:0000313" key="1">
    <source>
        <dbReference type="EMBL" id="MCD7468743.1"/>
    </source>
</evidence>
<keyword evidence="2" id="KW-1185">Reference proteome</keyword>
<protein>
    <submittedName>
        <fullName evidence="1">Uncharacterized protein</fullName>
    </submittedName>
</protein>